<organism evidence="10 11">
    <name type="scientific">Leptospira stimsonii</name>
    <dbReference type="NCBI Taxonomy" id="2202203"/>
    <lineage>
        <taxon>Bacteria</taxon>
        <taxon>Pseudomonadati</taxon>
        <taxon>Spirochaetota</taxon>
        <taxon>Spirochaetia</taxon>
        <taxon>Leptospirales</taxon>
        <taxon>Leptospiraceae</taxon>
        <taxon>Leptospira</taxon>
    </lineage>
</organism>
<feature type="domain" description="Peptidase S9 prolyl oligopeptidase catalytic" evidence="9">
    <location>
        <begin position="158"/>
        <end position="211"/>
    </location>
</feature>
<dbReference type="GO" id="GO:0005576">
    <property type="term" value="C:extracellular region"/>
    <property type="evidence" value="ECO:0007669"/>
    <property type="project" value="UniProtKB-SubCell"/>
</dbReference>
<sequence>MEGLGPDSILSFLLAFHFVRKVFNQLSRGIRKTKMKRKTYFISLIFFLSLLSFLTECRLLRYLRTETKDGSRLEKITVDGIERTYWIHLPENKYSGTEKLPLVLGLHGRLGSGRNIMEDSKLNRISDREGFIVVYPDGIDRSWADGRGATPADKQKVDDVHFLEKLIDRISESHPVDKDKIFIFGHSNGGFMTQRMLIEKTKRFRAGVSVSSQISEFILRNFEPSGNVSVAFINGTKDSTVPYYGGYVRDGGEILSVEDSIDRWLQWNSCLKQPEIKKKDEKEDGTSVEIYSYNQCKGKTSVLHYKIVDGGHNWPGVNRKVPFIKMGTPTYELDPGEEIWTFFKSKLESTSGN</sequence>
<evidence type="ECO:0000256" key="5">
    <source>
        <dbReference type="ARBA" id="ARBA00022801"/>
    </source>
</evidence>
<keyword evidence="8" id="KW-0812">Transmembrane</keyword>
<accession>A0A396Z8U0</accession>
<dbReference type="InterPro" id="IPR001375">
    <property type="entry name" value="Peptidase_S9_cat"/>
</dbReference>
<keyword evidence="3" id="KW-0858">Xylan degradation</keyword>
<evidence type="ECO:0000313" key="10">
    <source>
        <dbReference type="EMBL" id="RHX91839.1"/>
    </source>
</evidence>
<gene>
    <name evidence="10" type="ORF">DLM75_00905</name>
</gene>
<evidence type="ECO:0000256" key="2">
    <source>
        <dbReference type="ARBA" id="ARBA00022525"/>
    </source>
</evidence>
<dbReference type="Pfam" id="PF00326">
    <property type="entry name" value="Peptidase_S9"/>
    <property type="match status" value="1"/>
</dbReference>
<protein>
    <submittedName>
        <fullName evidence="10">Alpha/beta hydrolase</fullName>
    </submittedName>
</protein>
<evidence type="ECO:0000256" key="1">
    <source>
        <dbReference type="ARBA" id="ARBA00004613"/>
    </source>
</evidence>
<dbReference type="Proteomes" id="UP000265798">
    <property type="component" value="Unassembled WGS sequence"/>
</dbReference>
<keyword evidence="2" id="KW-0964">Secreted</keyword>
<dbReference type="InterPro" id="IPR029058">
    <property type="entry name" value="AB_hydrolase_fold"/>
</dbReference>
<dbReference type="GO" id="GO:0030600">
    <property type="term" value="F:feruloyl esterase activity"/>
    <property type="evidence" value="ECO:0007669"/>
    <property type="project" value="InterPro"/>
</dbReference>
<evidence type="ECO:0000256" key="6">
    <source>
        <dbReference type="ARBA" id="ARBA00023277"/>
    </source>
</evidence>
<dbReference type="Gene3D" id="3.40.50.1820">
    <property type="entry name" value="alpha/beta hydrolase"/>
    <property type="match status" value="1"/>
</dbReference>
<keyword evidence="7" id="KW-0624">Polysaccharide degradation</keyword>
<dbReference type="GO" id="GO:0008236">
    <property type="term" value="F:serine-type peptidase activity"/>
    <property type="evidence" value="ECO:0007669"/>
    <property type="project" value="InterPro"/>
</dbReference>
<evidence type="ECO:0000256" key="7">
    <source>
        <dbReference type="ARBA" id="ARBA00023326"/>
    </source>
</evidence>
<evidence type="ECO:0000256" key="4">
    <source>
        <dbReference type="ARBA" id="ARBA00022729"/>
    </source>
</evidence>
<evidence type="ECO:0000313" key="11">
    <source>
        <dbReference type="Proteomes" id="UP000265798"/>
    </source>
</evidence>
<dbReference type="AlphaFoldDB" id="A0A396Z8U0"/>
<keyword evidence="8" id="KW-1133">Transmembrane helix</keyword>
<feature type="transmembrane region" description="Helical" evidence="8">
    <location>
        <begin position="38"/>
        <end position="55"/>
    </location>
</feature>
<reference evidence="11" key="1">
    <citation type="submission" date="2018-05" db="EMBL/GenBank/DDBJ databases">
        <title>Leptospira yasudae sp. nov. and Leptospira stimsonii sp. nov., two pathogenic species of the genus Leptospira isolated from environmental sources.</title>
        <authorList>
            <person name="Casanovas-Massana A."/>
            <person name="Hamond C."/>
            <person name="Santos L.A."/>
            <person name="Hacker K.P."/>
            <person name="Balassiano I."/>
            <person name="Medeiros M.A."/>
            <person name="Reis M.G."/>
            <person name="Ko A.I."/>
            <person name="Wunder E.A."/>
        </authorList>
    </citation>
    <scope>NUCLEOTIDE SEQUENCE [LARGE SCALE GENOMIC DNA]</scope>
    <source>
        <strain evidence="11">Yale</strain>
    </source>
</reference>
<keyword evidence="6" id="KW-0119">Carbohydrate metabolism</keyword>
<keyword evidence="5 10" id="KW-0378">Hydrolase</keyword>
<evidence type="ECO:0000259" key="9">
    <source>
        <dbReference type="Pfam" id="PF00326"/>
    </source>
</evidence>
<dbReference type="PANTHER" id="PTHR38050:SF2">
    <property type="entry name" value="FERULOYL ESTERASE C-RELATED"/>
    <property type="match status" value="1"/>
</dbReference>
<dbReference type="GO" id="GO:0045493">
    <property type="term" value="P:xylan catabolic process"/>
    <property type="evidence" value="ECO:0007669"/>
    <property type="project" value="UniProtKB-KW"/>
</dbReference>
<dbReference type="EMBL" id="QHCT01000001">
    <property type="protein sequence ID" value="RHX91839.1"/>
    <property type="molecule type" value="Genomic_DNA"/>
</dbReference>
<dbReference type="GO" id="GO:0006508">
    <property type="term" value="P:proteolysis"/>
    <property type="evidence" value="ECO:0007669"/>
    <property type="project" value="InterPro"/>
</dbReference>
<evidence type="ECO:0000256" key="3">
    <source>
        <dbReference type="ARBA" id="ARBA00022651"/>
    </source>
</evidence>
<name>A0A396Z8U0_9LEPT</name>
<evidence type="ECO:0000256" key="8">
    <source>
        <dbReference type="SAM" id="Phobius"/>
    </source>
</evidence>
<comment type="caution">
    <text evidence="10">The sequence shown here is derived from an EMBL/GenBank/DDBJ whole genome shotgun (WGS) entry which is preliminary data.</text>
</comment>
<dbReference type="InterPro" id="IPR043595">
    <property type="entry name" value="FaeB/C/D"/>
</dbReference>
<keyword evidence="8" id="KW-0472">Membrane</keyword>
<dbReference type="SUPFAM" id="SSF53474">
    <property type="entry name" value="alpha/beta-Hydrolases"/>
    <property type="match status" value="1"/>
</dbReference>
<comment type="subcellular location">
    <subcellularLocation>
        <location evidence="1">Secreted</location>
    </subcellularLocation>
</comment>
<proteinExistence type="predicted"/>
<keyword evidence="4" id="KW-0732">Signal</keyword>
<dbReference type="PANTHER" id="PTHR38050">
    <property type="match status" value="1"/>
</dbReference>